<organism evidence="1 2">
    <name type="scientific">Caulobacter vibrioides</name>
    <name type="common">Caulobacter crescentus</name>
    <dbReference type="NCBI Taxonomy" id="155892"/>
    <lineage>
        <taxon>Bacteria</taxon>
        <taxon>Pseudomonadati</taxon>
        <taxon>Pseudomonadota</taxon>
        <taxon>Alphaproteobacteria</taxon>
        <taxon>Caulobacterales</taxon>
        <taxon>Caulobacteraceae</taxon>
        <taxon>Caulobacter</taxon>
    </lineage>
</organism>
<dbReference type="Proteomes" id="UP000217311">
    <property type="component" value="Chromosome"/>
</dbReference>
<gene>
    <name evidence="1" type="ORF">CA606_09200</name>
</gene>
<protein>
    <recommendedName>
        <fullName evidence="3">HNH endonuclease</fullName>
    </recommendedName>
</protein>
<reference evidence="2" key="1">
    <citation type="submission" date="2017-09" db="EMBL/GenBank/DDBJ databases">
        <title>Genome evolution observed in wild isolates of Caulobacter crescentus.</title>
        <authorList>
            <person name="Ely B."/>
            <person name="Wilson K."/>
            <person name="Scott D."/>
        </authorList>
    </citation>
    <scope>NUCLEOTIDE SEQUENCE [LARGE SCALE GENOMIC DNA]</scope>
    <source>
        <strain evidence="2">CB13b1a</strain>
    </source>
</reference>
<accession>A0A290MKH7</accession>
<sequence>MGACAYVPVTNSPGHYVRVDLGDLRRLEGRGQAGAWFLNGNDRRPGYVRTQNGPGKGRLRQVARLITEAGPGEIVRYRDGDRLNLTRANLSLVRRHRRDETYRE</sequence>
<dbReference type="AlphaFoldDB" id="A0A290MKH7"/>
<dbReference type="EMBL" id="CP023315">
    <property type="protein sequence ID" value="ATC32510.2"/>
    <property type="molecule type" value="Genomic_DNA"/>
</dbReference>
<evidence type="ECO:0000313" key="1">
    <source>
        <dbReference type="EMBL" id="ATC32510.2"/>
    </source>
</evidence>
<name>A0A290MKH7_CAUVI</name>
<evidence type="ECO:0008006" key="3">
    <source>
        <dbReference type="Google" id="ProtNLM"/>
    </source>
</evidence>
<dbReference type="InterPro" id="IPR044925">
    <property type="entry name" value="His-Me_finger_sf"/>
</dbReference>
<proteinExistence type="predicted"/>
<dbReference type="SUPFAM" id="SSF54060">
    <property type="entry name" value="His-Me finger endonucleases"/>
    <property type="match status" value="1"/>
</dbReference>
<evidence type="ECO:0000313" key="2">
    <source>
        <dbReference type="Proteomes" id="UP000217311"/>
    </source>
</evidence>